<comment type="caution">
    <text evidence="4">The sequence shown here is derived from an EMBL/GenBank/DDBJ whole genome shotgun (WGS) entry which is preliminary data.</text>
</comment>
<dbReference type="RefSeq" id="WP_131476937.1">
    <property type="nucleotide sequence ID" value="NZ_SJPE01000020.1"/>
</dbReference>
<evidence type="ECO:0000256" key="1">
    <source>
        <dbReference type="ARBA" id="ARBA00023125"/>
    </source>
</evidence>
<gene>
    <name evidence="4" type="ORF">EZL74_12280</name>
</gene>
<dbReference type="SUPFAM" id="SSF46689">
    <property type="entry name" value="Homeodomain-like"/>
    <property type="match status" value="1"/>
</dbReference>
<evidence type="ECO:0000313" key="4">
    <source>
        <dbReference type="EMBL" id="TBX65162.1"/>
    </source>
</evidence>
<dbReference type="OrthoDB" id="9795011at2"/>
<keyword evidence="1 2" id="KW-0238">DNA-binding</keyword>
<dbReference type="Proteomes" id="UP000293300">
    <property type="component" value="Unassembled WGS sequence"/>
</dbReference>
<evidence type="ECO:0000256" key="2">
    <source>
        <dbReference type="PROSITE-ProRule" id="PRU00335"/>
    </source>
</evidence>
<keyword evidence="5" id="KW-1185">Reference proteome</keyword>
<proteinExistence type="predicted"/>
<dbReference type="Gene3D" id="1.10.357.10">
    <property type="entry name" value="Tetracycline Repressor, domain 2"/>
    <property type="match status" value="1"/>
</dbReference>
<evidence type="ECO:0000313" key="5">
    <source>
        <dbReference type="Proteomes" id="UP000293300"/>
    </source>
</evidence>
<dbReference type="PROSITE" id="PS50977">
    <property type="entry name" value="HTH_TETR_2"/>
    <property type="match status" value="1"/>
</dbReference>
<organism evidence="4 5">
    <name type="scientific">Flavobacterium silvisoli</name>
    <dbReference type="NCBI Taxonomy" id="2529433"/>
    <lineage>
        <taxon>Bacteria</taxon>
        <taxon>Pseudomonadati</taxon>
        <taxon>Bacteroidota</taxon>
        <taxon>Flavobacteriia</taxon>
        <taxon>Flavobacteriales</taxon>
        <taxon>Flavobacteriaceae</taxon>
        <taxon>Flavobacterium</taxon>
    </lineage>
</organism>
<evidence type="ECO:0000259" key="3">
    <source>
        <dbReference type="PROSITE" id="PS50977"/>
    </source>
</evidence>
<dbReference type="Pfam" id="PF00440">
    <property type="entry name" value="TetR_N"/>
    <property type="match status" value="1"/>
</dbReference>
<dbReference type="EMBL" id="SJPE01000020">
    <property type="protein sequence ID" value="TBX65162.1"/>
    <property type="molecule type" value="Genomic_DNA"/>
</dbReference>
<sequence>MKKEYISSGRKNQKRQTRDKVLAATRELIEKQVEFTLEEVAETAGVSRATVYRYYSNVATLSAEAVLDMQTKNSELLYRDLKGNDLRSQLLEVQNYYNQLSLTNELAFRKYLGIVLNNPAETIQSRGGRRVETIKKVMEGVYPDMPANDIEKITSIMSLFMGIESLIVTKDVCKLTNEQSMDHLKWGLELLLSGFLSEQQKKRS</sequence>
<dbReference type="GO" id="GO:0003677">
    <property type="term" value="F:DNA binding"/>
    <property type="evidence" value="ECO:0007669"/>
    <property type="project" value="UniProtKB-UniRule"/>
</dbReference>
<reference evidence="4 5" key="1">
    <citation type="submission" date="2019-02" db="EMBL/GenBank/DDBJ databases">
        <title>Flavobacterium sp. RD-2-33 isolated from forest soil.</title>
        <authorList>
            <person name="Chaudhary D.K."/>
        </authorList>
    </citation>
    <scope>NUCLEOTIDE SEQUENCE [LARGE SCALE GENOMIC DNA]</scope>
    <source>
        <strain evidence="4 5">RD-2-33</strain>
    </source>
</reference>
<dbReference type="InterPro" id="IPR009057">
    <property type="entry name" value="Homeodomain-like_sf"/>
</dbReference>
<dbReference type="InterPro" id="IPR001647">
    <property type="entry name" value="HTH_TetR"/>
</dbReference>
<protein>
    <submittedName>
        <fullName evidence="4">TetR/AcrR family transcriptional regulator</fullName>
    </submittedName>
</protein>
<feature type="domain" description="HTH tetR-type" evidence="3">
    <location>
        <begin position="15"/>
        <end position="73"/>
    </location>
</feature>
<name>A0A4Q9YV76_9FLAO</name>
<feature type="DNA-binding region" description="H-T-H motif" evidence="2">
    <location>
        <begin position="36"/>
        <end position="55"/>
    </location>
</feature>
<dbReference type="AlphaFoldDB" id="A0A4Q9YV76"/>
<accession>A0A4Q9YV76</accession>